<keyword evidence="5 9" id="KW-1133">Transmembrane helix</keyword>
<feature type="transmembrane region" description="Helical" evidence="9">
    <location>
        <begin position="63"/>
        <end position="84"/>
    </location>
</feature>
<keyword evidence="6 9" id="KW-0350">Heme biosynthesis</keyword>
<sequence length="306" mass="34601">MEQLANNVSNNEETNHPSSSLKKDLLSLMKIGIVNSNILTTFTGIWLAIQINGLDILDYLPKAIITVIGSSLIIAGSCVINNYIDRDIDPYMERTKNRPTVTGNIKPSVTISIGILLLIVGFTFMAFTTLMAVVYAFIGAFTYIVLYTLWTKRNYTLNTVVGSISGAAPPLIGWAAIDANLHPIAWMLFLIMFIWQPPHFLALAMRRSEEYKRAGIPMLPVVYGFEMTKRQVMIWVLCLLPLPFYMQALGLPFIIFATILNIGWVILGLYCYKQKDDQKFSKLMFIYSINYLTLLFMSMIVFTISF</sequence>
<dbReference type="InterPro" id="IPR044878">
    <property type="entry name" value="UbiA_sf"/>
</dbReference>
<feature type="transmembrane region" description="Helical" evidence="9">
    <location>
        <begin position="105"/>
        <end position="126"/>
    </location>
</feature>
<dbReference type="PROSITE" id="PS00943">
    <property type="entry name" value="UBIA"/>
    <property type="match status" value="1"/>
</dbReference>
<dbReference type="HAMAP" id="MF_00154">
    <property type="entry name" value="CyoE_CtaB"/>
    <property type="match status" value="1"/>
</dbReference>
<evidence type="ECO:0000256" key="7">
    <source>
        <dbReference type="ARBA" id="ARBA00023136"/>
    </source>
</evidence>
<dbReference type="InterPro" id="IPR006369">
    <property type="entry name" value="Protohaem_IX_farnesylTrfase"/>
</dbReference>
<evidence type="ECO:0000256" key="2">
    <source>
        <dbReference type="ARBA" id="ARBA00022475"/>
    </source>
</evidence>
<dbReference type="InterPro" id="IPR000537">
    <property type="entry name" value="UbiA_prenyltransferase"/>
</dbReference>
<evidence type="ECO:0000256" key="8">
    <source>
        <dbReference type="ARBA" id="ARBA00047690"/>
    </source>
</evidence>
<name>A0ABX2ZJB4_9BACI</name>
<keyword evidence="3 9" id="KW-0808">Transferase</keyword>
<dbReference type="InterPro" id="IPR030470">
    <property type="entry name" value="UbiA_prenylTrfase_CS"/>
</dbReference>
<feature type="transmembrane region" description="Helical" evidence="9">
    <location>
        <begin position="284"/>
        <end position="304"/>
    </location>
</feature>
<reference evidence="10 11" key="1">
    <citation type="submission" date="2016-07" db="EMBL/GenBank/DDBJ databases">
        <authorList>
            <person name="Townsley L."/>
            <person name="Shank E.A."/>
        </authorList>
    </citation>
    <scope>NUCLEOTIDE SEQUENCE [LARGE SCALE GENOMIC DNA]</scope>
    <source>
        <strain evidence="10 11">CH01</strain>
    </source>
</reference>
<evidence type="ECO:0000256" key="5">
    <source>
        <dbReference type="ARBA" id="ARBA00022989"/>
    </source>
</evidence>
<feature type="transmembrane region" description="Helical" evidence="9">
    <location>
        <begin position="132"/>
        <end position="150"/>
    </location>
</feature>
<comment type="miscellaneous">
    <text evidence="9">Carbon 2 of the heme B porphyrin ring is defined according to the Fischer nomenclature.</text>
</comment>
<evidence type="ECO:0000256" key="4">
    <source>
        <dbReference type="ARBA" id="ARBA00022692"/>
    </source>
</evidence>
<keyword evidence="4 9" id="KW-0812">Transmembrane</keyword>
<comment type="function">
    <text evidence="9">Converts heme B (protoheme IX) to heme O by substitution of the vinyl group on carbon 2 of heme B porphyrin ring with a hydroxyethyl farnesyl side group.</text>
</comment>
<evidence type="ECO:0000256" key="6">
    <source>
        <dbReference type="ARBA" id="ARBA00023133"/>
    </source>
</evidence>
<evidence type="ECO:0000313" key="10">
    <source>
        <dbReference type="EMBL" id="ODG89798.1"/>
    </source>
</evidence>
<proteinExistence type="inferred from homology"/>
<comment type="subcellular location">
    <subcellularLocation>
        <location evidence="9">Cell membrane</location>
        <topology evidence="9">Multi-pass membrane protein</topology>
    </subcellularLocation>
    <subcellularLocation>
        <location evidence="1">Membrane</location>
        <topology evidence="1">Multi-pass membrane protein</topology>
    </subcellularLocation>
</comment>
<dbReference type="Gene3D" id="1.10.357.140">
    <property type="entry name" value="UbiA prenyltransferase"/>
    <property type="match status" value="1"/>
</dbReference>
<evidence type="ECO:0000313" key="11">
    <source>
        <dbReference type="Proteomes" id="UP000094580"/>
    </source>
</evidence>
<feature type="transmembrane region" description="Helical" evidence="9">
    <location>
        <begin position="254"/>
        <end position="272"/>
    </location>
</feature>
<comment type="similarity">
    <text evidence="9">Belongs to the UbiA prenyltransferase family. Protoheme IX farnesyltransferase subfamily.</text>
</comment>
<dbReference type="PANTHER" id="PTHR43448">
    <property type="entry name" value="PROTOHEME IX FARNESYLTRANSFERASE, MITOCHONDRIAL"/>
    <property type="match status" value="1"/>
</dbReference>
<feature type="transmembrane region" description="Helical" evidence="9">
    <location>
        <begin position="232"/>
        <end position="248"/>
    </location>
</feature>
<feature type="transmembrane region" description="Helical" evidence="9">
    <location>
        <begin position="157"/>
        <end position="177"/>
    </location>
</feature>
<dbReference type="CDD" id="cd13957">
    <property type="entry name" value="PT_UbiA_Cox10"/>
    <property type="match status" value="1"/>
</dbReference>
<dbReference type="NCBIfam" id="TIGR01473">
    <property type="entry name" value="cyoE_ctaB"/>
    <property type="match status" value="1"/>
</dbReference>
<accession>A0ABX2ZJB4</accession>
<dbReference type="Pfam" id="PF01040">
    <property type="entry name" value="UbiA"/>
    <property type="match status" value="1"/>
</dbReference>
<dbReference type="PANTHER" id="PTHR43448:SF2">
    <property type="entry name" value="PROTOHEME IX FARNESYLTRANSFERASE, MITOCHONDRIAL"/>
    <property type="match status" value="1"/>
</dbReference>
<gene>
    <name evidence="9" type="primary">ctaB</name>
    <name evidence="10" type="ORF">BED47_15430</name>
</gene>
<comment type="pathway">
    <text evidence="9">Porphyrin-containing compound metabolism; heme O biosynthesis; heme O from protoheme: step 1/1.</text>
</comment>
<evidence type="ECO:0000256" key="3">
    <source>
        <dbReference type="ARBA" id="ARBA00022679"/>
    </source>
</evidence>
<comment type="subunit">
    <text evidence="9">Interacts with CtaA.</text>
</comment>
<organism evidence="10 11">
    <name type="scientific">Gottfriedia luciferensis</name>
    <dbReference type="NCBI Taxonomy" id="178774"/>
    <lineage>
        <taxon>Bacteria</taxon>
        <taxon>Bacillati</taxon>
        <taxon>Bacillota</taxon>
        <taxon>Bacilli</taxon>
        <taxon>Bacillales</taxon>
        <taxon>Bacillaceae</taxon>
        <taxon>Gottfriedia</taxon>
    </lineage>
</organism>
<feature type="transmembrane region" description="Helical" evidence="9">
    <location>
        <begin position="183"/>
        <end position="204"/>
    </location>
</feature>
<keyword evidence="11" id="KW-1185">Reference proteome</keyword>
<protein>
    <recommendedName>
        <fullName evidence="9">Protoheme IX farnesyltransferase</fullName>
        <ecNumber evidence="9">2.5.1.141</ecNumber>
    </recommendedName>
    <alternativeName>
        <fullName evidence="9">Heme B farnesyltransferase</fullName>
    </alternativeName>
    <alternativeName>
        <fullName evidence="9">Heme O synthase</fullName>
    </alternativeName>
</protein>
<dbReference type="Proteomes" id="UP000094580">
    <property type="component" value="Unassembled WGS sequence"/>
</dbReference>
<keyword evidence="2 9" id="KW-1003">Cell membrane</keyword>
<dbReference type="EMBL" id="MDKC01000037">
    <property type="protein sequence ID" value="ODG89798.1"/>
    <property type="molecule type" value="Genomic_DNA"/>
</dbReference>
<comment type="catalytic activity">
    <reaction evidence="8 9">
        <text>heme b + (2E,6E)-farnesyl diphosphate + H2O = Fe(II)-heme o + diphosphate</text>
        <dbReference type="Rhea" id="RHEA:28070"/>
        <dbReference type="ChEBI" id="CHEBI:15377"/>
        <dbReference type="ChEBI" id="CHEBI:33019"/>
        <dbReference type="ChEBI" id="CHEBI:60344"/>
        <dbReference type="ChEBI" id="CHEBI:60530"/>
        <dbReference type="ChEBI" id="CHEBI:175763"/>
        <dbReference type="EC" id="2.5.1.141"/>
    </reaction>
</comment>
<keyword evidence="7 9" id="KW-0472">Membrane</keyword>
<evidence type="ECO:0000256" key="9">
    <source>
        <dbReference type="HAMAP-Rule" id="MF_00154"/>
    </source>
</evidence>
<feature type="transmembrane region" description="Helical" evidence="9">
    <location>
        <begin position="31"/>
        <end position="51"/>
    </location>
</feature>
<dbReference type="EC" id="2.5.1.141" evidence="9"/>
<comment type="caution">
    <text evidence="10">The sequence shown here is derived from an EMBL/GenBank/DDBJ whole genome shotgun (WGS) entry which is preliminary data.</text>
</comment>
<evidence type="ECO:0000256" key="1">
    <source>
        <dbReference type="ARBA" id="ARBA00004141"/>
    </source>
</evidence>